<dbReference type="SUPFAM" id="SSF48371">
    <property type="entry name" value="ARM repeat"/>
    <property type="match status" value="1"/>
</dbReference>
<feature type="domain" description="Ataxin-10" evidence="3">
    <location>
        <begin position="354"/>
        <end position="445"/>
    </location>
</feature>
<dbReference type="OrthoDB" id="379794at2759"/>
<sequence>MDEEALASLLQASRTPEGRCRLAGDGTLDAVLHRLSPSSPLLLHHLRLLRNLCAGEQANQDAFLRSDGPDLIVPVVLSSPPEVARVGLQVLCNASLAGEEHRAKVWARLFPLGFLELAWIRDRGVSDPLCMLLDTCCSAEGGRRRLGELCEDGKGLSTLVEIITTASTAGFQEEWLEWLLSKVCIEEPYFFILFQKLGWLDDSNNRIDIENGNAIFTGEQAFLMQLLSNCLRERPNDVTVSDVFALSVLRVLKQASCIVDFNHRGNSALPTGSPATDVLGCALNILRDICARDDPLLAGRASVDSLIASGLLHLLLGFLSELELPSTIRKSTASGRNQIPGIADTLKVCPYKGFRRDVVSVISNCLYQRKQVQDEFRRQNGIPLLLQQCVIDEDNSFLREWGLMAVRNLLEGNMENQHEIAQLELQGTVDTPEITELGLRVEVDKITQQAKLVNIS</sequence>
<dbReference type="Pfam" id="PF09759">
    <property type="entry name" value="Atx10homo_assoc"/>
    <property type="match status" value="1"/>
</dbReference>
<dbReference type="Gene3D" id="1.25.10.10">
    <property type="entry name" value="Leucine-rich Repeat Variant"/>
    <property type="match status" value="2"/>
</dbReference>
<dbReference type="PANTHER" id="PTHR13255:SF0">
    <property type="entry name" value="ATAXIN-10"/>
    <property type="match status" value="1"/>
</dbReference>
<accession>A0A9D5BUJ6</accession>
<reference evidence="4 5" key="1">
    <citation type="journal article" date="2022" name="Hortic Res">
        <title>The genome of Dioscorea zingiberensis sheds light on the biosynthesis, origin and evolution of the medicinally important diosgenin saponins.</title>
        <authorList>
            <person name="Li Y."/>
            <person name="Tan C."/>
            <person name="Li Z."/>
            <person name="Guo J."/>
            <person name="Li S."/>
            <person name="Chen X."/>
            <person name="Wang C."/>
            <person name="Dai X."/>
            <person name="Yang H."/>
            <person name="Song W."/>
            <person name="Hou L."/>
            <person name="Xu J."/>
            <person name="Tong Z."/>
            <person name="Xu A."/>
            <person name="Yuan X."/>
            <person name="Wang W."/>
            <person name="Yang Q."/>
            <person name="Chen L."/>
            <person name="Sun Z."/>
            <person name="Wang K."/>
            <person name="Pan B."/>
            <person name="Chen J."/>
            <person name="Bao Y."/>
            <person name="Liu F."/>
            <person name="Qi X."/>
            <person name="Gang D.R."/>
            <person name="Wen J."/>
            <person name="Li J."/>
        </authorList>
    </citation>
    <scope>NUCLEOTIDE SEQUENCE [LARGE SCALE GENOMIC DNA]</scope>
    <source>
        <strain evidence="4">Dzin_1.0</strain>
    </source>
</reference>
<evidence type="ECO:0000256" key="2">
    <source>
        <dbReference type="ARBA" id="ARBA00023306"/>
    </source>
</evidence>
<name>A0A9D5BUJ6_9LILI</name>
<dbReference type="GO" id="GO:0051301">
    <property type="term" value="P:cell division"/>
    <property type="evidence" value="ECO:0007669"/>
    <property type="project" value="UniProtKB-KW"/>
</dbReference>
<proteinExistence type="predicted"/>
<evidence type="ECO:0000259" key="3">
    <source>
        <dbReference type="Pfam" id="PF09759"/>
    </source>
</evidence>
<dbReference type="InterPro" id="IPR011989">
    <property type="entry name" value="ARM-like"/>
</dbReference>
<dbReference type="EMBL" id="JAGGNH010000047">
    <property type="protein sequence ID" value="KAJ0960988.1"/>
    <property type="molecule type" value="Genomic_DNA"/>
</dbReference>
<evidence type="ECO:0000313" key="4">
    <source>
        <dbReference type="EMBL" id="KAJ0960988.1"/>
    </source>
</evidence>
<evidence type="ECO:0000313" key="5">
    <source>
        <dbReference type="Proteomes" id="UP001085076"/>
    </source>
</evidence>
<dbReference type="PANTHER" id="PTHR13255">
    <property type="entry name" value="ATAXIN-10"/>
    <property type="match status" value="1"/>
</dbReference>
<dbReference type="AlphaFoldDB" id="A0A9D5BUJ6"/>
<gene>
    <name evidence="4" type="ORF">J5N97_001023</name>
</gene>
<dbReference type="InterPro" id="IPR019156">
    <property type="entry name" value="Ataxin-10_domain"/>
</dbReference>
<dbReference type="Proteomes" id="UP001085076">
    <property type="component" value="Unassembled WGS sequence"/>
</dbReference>
<dbReference type="InterPro" id="IPR051374">
    <property type="entry name" value="Ataxin-10/CTR86_families"/>
</dbReference>
<comment type="caution">
    <text evidence="4">The sequence shown here is derived from an EMBL/GenBank/DDBJ whole genome shotgun (WGS) entry which is preliminary data.</text>
</comment>
<organism evidence="4 5">
    <name type="scientific">Dioscorea zingiberensis</name>
    <dbReference type="NCBI Taxonomy" id="325984"/>
    <lineage>
        <taxon>Eukaryota</taxon>
        <taxon>Viridiplantae</taxon>
        <taxon>Streptophyta</taxon>
        <taxon>Embryophyta</taxon>
        <taxon>Tracheophyta</taxon>
        <taxon>Spermatophyta</taxon>
        <taxon>Magnoliopsida</taxon>
        <taxon>Liliopsida</taxon>
        <taxon>Dioscoreales</taxon>
        <taxon>Dioscoreaceae</taxon>
        <taxon>Dioscorea</taxon>
    </lineage>
</organism>
<protein>
    <recommendedName>
        <fullName evidence="3">Ataxin-10 domain-containing protein</fullName>
    </recommendedName>
</protein>
<dbReference type="GO" id="GO:0005829">
    <property type="term" value="C:cytosol"/>
    <property type="evidence" value="ECO:0007669"/>
    <property type="project" value="TreeGrafter"/>
</dbReference>
<keyword evidence="5" id="KW-1185">Reference proteome</keyword>
<keyword evidence="1" id="KW-0132">Cell division</keyword>
<evidence type="ECO:0000256" key="1">
    <source>
        <dbReference type="ARBA" id="ARBA00022618"/>
    </source>
</evidence>
<dbReference type="InterPro" id="IPR016024">
    <property type="entry name" value="ARM-type_fold"/>
</dbReference>
<keyword evidence="2" id="KW-0131">Cell cycle</keyword>